<dbReference type="PANTHER" id="PTHR15898">
    <property type="entry name" value="BIFUNCTIONAL APOPTOSIS REGULATOR"/>
    <property type="match status" value="1"/>
</dbReference>
<accession>A0A9W9B4G0</accession>
<sequence>MSSSVTRQVIPAPSTIDTTSRKRPSLDDASDAEGRSLKKLKGGDTASTKKDKKKRKKKKKKQPVVASIDSIIKSNAPTTITSSVHSMPAVELFDQIKETSQPPSESAVPAAIYMNANMANSVPGLDTSINDIQNLNAELATKSALISTHENAMSQVQQNITCQICLDLLYKPYALAPCGHIACYSCLMSWFSRPPDEGADAYQPPIYLRKKSCPHCRATVRDPPVEVWAVKNMVNSLVGTGLLVGIPPIPMSDGQPVASSSNGRQPGSGIEPFKEELWKNIFYPHRDTLLSLSSREDAGIRDDEDGGVYRCVDCMYEITGGFCTNCRRIYRAHRHIDFGDDPEDDEDEEEFFRLAFDDRLEGADYEEEDDEDDDYYEDVLFDFAYHLPLPRRTLGRRARVERNRVLDVEILGSDGEEDEVDRMDGFIDDSDIQELAEIQEIPGDRNVEEVDLNYDGVGAVNSSQGPSEVIEVTDDEDEDDSLGPARLARRRVNRAQTTINLLSDDEDEGEEESIHLSDDDSEEIDGDSKYSDIDDNEVNYQDDIHSGDDDDPDLESAYLVDLDDEQGDIYRF</sequence>
<feature type="region of interest" description="Disordered" evidence="2">
    <location>
        <begin position="1"/>
        <end position="68"/>
    </location>
</feature>
<dbReference type="Gene3D" id="3.30.40.10">
    <property type="entry name" value="Zinc/RING finger domain, C3HC4 (zinc finger)"/>
    <property type="match status" value="1"/>
</dbReference>
<dbReference type="PANTHER" id="PTHR15898:SF13">
    <property type="entry name" value="BIFUNCTIONAL APOPTOSIS REGULATOR"/>
    <property type="match status" value="1"/>
</dbReference>
<dbReference type="GO" id="GO:0008270">
    <property type="term" value="F:zinc ion binding"/>
    <property type="evidence" value="ECO:0007669"/>
    <property type="project" value="UniProtKB-KW"/>
</dbReference>
<comment type="caution">
    <text evidence="4">The sequence shown here is derived from an EMBL/GenBank/DDBJ whole genome shotgun (WGS) entry which is preliminary data.</text>
</comment>
<keyword evidence="1" id="KW-0862">Zinc</keyword>
<dbReference type="GO" id="GO:0043161">
    <property type="term" value="P:proteasome-mediated ubiquitin-dependent protein catabolic process"/>
    <property type="evidence" value="ECO:0007669"/>
    <property type="project" value="TreeGrafter"/>
</dbReference>
<feature type="region of interest" description="Disordered" evidence="2">
    <location>
        <begin position="456"/>
        <end position="482"/>
    </location>
</feature>
<dbReference type="GO" id="GO:0061630">
    <property type="term" value="F:ubiquitin protein ligase activity"/>
    <property type="evidence" value="ECO:0007669"/>
    <property type="project" value="TreeGrafter"/>
</dbReference>
<evidence type="ECO:0000256" key="1">
    <source>
        <dbReference type="PROSITE-ProRule" id="PRU00175"/>
    </source>
</evidence>
<reference evidence="4" key="2">
    <citation type="journal article" date="2023" name="Proc. Natl. Acad. Sci. U.S.A.">
        <title>A global phylogenomic analysis of the shiitake genus Lentinula.</title>
        <authorList>
            <person name="Sierra-Patev S."/>
            <person name="Min B."/>
            <person name="Naranjo-Ortiz M."/>
            <person name="Looney B."/>
            <person name="Konkel Z."/>
            <person name="Slot J.C."/>
            <person name="Sakamoto Y."/>
            <person name="Steenwyk J.L."/>
            <person name="Rokas A."/>
            <person name="Carro J."/>
            <person name="Camarero S."/>
            <person name="Ferreira P."/>
            <person name="Molpeceres G."/>
            <person name="Ruiz-Duenas F.J."/>
            <person name="Serrano A."/>
            <person name="Henrissat B."/>
            <person name="Drula E."/>
            <person name="Hughes K.W."/>
            <person name="Mata J.L."/>
            <person name="Ishikawa N.K."/>
            <person name="Vargas-Isla R."/>
            <person name="Ushijima S."/>
            <person name="Smith C.A."/>
            <person name="Donoghue J."/>
            <person name="Ahrendt S."/>
            <person name="Andreopoulos W."/>
            <person name="He G."/>
            <person name="LaButti K."/>
            <person name="Lipzen A."/>
            <person name="Ng V."/>
            <person name="Riley R."/>
            <person name="Sandor L."/>
            <person name="Barry K."/>
            <person name="Martinez A.T."/>
            <person name="Xiao Y."/>
            <person name="Gibbons J.G."/>
            <person name="Terashima K."/>
            <person name="Grigoriev I.V."/>
            <person name="Hibbett D."/>
        </authorList>
    </citation>
    <scope>NUCLEOTIDE SEQUENCE</scope>
    <source>
        <strain evidence="4">Sp2 HRB7682 ss15</strain>
    </source>
</reference>
<feature type="region of interest" description="Disordered" evidence="2">
    <location>
        <begin position="502"/>
        <end position="555"/>
    </location>
</feature>
<dbReference type="InterPro" id="IPR013083">
    <property type="entry name" value="Znf_RING/FYVE/PHD"/>
</dbReference>
<evidence type="ECO:0000259" key="3">
    <source>
        <dbReference type="PROSITE" id="PS50089"/>
    </source>
</evidence>
<reference evidence="4" key="1">
    <citation type="submission" date="2022-08" db="EMBL/GenBank/DDBJ databases">
        <authorList>
            <consortium name="DOE Joint Genome Institute"/>
            <person name="Min B."/>
            <person name="Riley R."/>
            <person name="Sierra-Patev S."/>
            <person name="Naranjo-Ortiz M."/>
            <person name="Looney B."/>
            <person name="Konkel Z."/>
            <person name="Slot J.C."/>
            <person name="Sakamoto Y."/>
            <person name="Steenwyk J.L."/>
            <person name="Rokas A."/>
            <person name="Carro J."/>
            <person name="Camarero S."/>
            <person name="Ferreira P."/>
            <person name="Molpeceres G."/>
            <person name="Ruiz-Duenas F.J."/>
            <person name="Serrano A."/>
            <person name="Henrissat B."/>
            <person name="Drula E."/>
            <person name="Hughes K.W."/>
            <person name="Mata J.L."/>
            <person name="Ishikawa N.K."/>
            <person name="Vargas-Isla R."/>
            <person name="Ushijima S."/>
            <person name="Smith C.A."/>
            <person name="Ahrendt S."/>
            <person name="Andreopoulos W."/>
            <person name="He G."/>
            <person name="Labutti K."/>
            <person name="Lipzen A."/>
            <person name="Ng V."/>
            <person name="Sandor L."/>
            <person name="Barry K."/>
            <person name="Martinez A.T."/>
            <person name="Xiao Y."/>
            <person name="Gibbons J.G."/>
            <person name="Terashima K."/>
            <person name="Hibbett D.S."/>
            <person name="Grigoriev I.V."/>
        </authorList>
    </citation>
    <scope>NUCLEOTIDE SEQUENCE</scope>
    <source>
        <strain evidence="4">Sp2 HRB7682 ss15</strain>
    </source>
</reference>
<organism evidence="4 5">
    <name type="scientific">Lentinula lateritia</name>
    <dbReference type="NCBI Taxonomy" id="40482"/>
    <lineage>
        <taxon>Eukaryota</taxon>
        <taxon>Fungi</taxon>
        <taxon>Dikarya</taxon>
        <taxon>Basidiomycota</taxon>
        <taxon>Agaricomycotina</taxon>
        <taxon>Agaricomycetes</taxon>
        <taxon>Agaricomycetidae</taxon>
        <taxon>Agaricales</taxon>
        <taxon>Marasmiineae</taxon>
        <taxon>Omphalotaceae</taxon>
        <taxon>Lentinula</taxon>
    </lineage>
</organism>
<feature type="domain" description="RING-type" evidence="3">
    <location>
        <begin position="162"/>
        <end position="217"/>
    </location>
</feature>
<dbReference type="Pfam" id="PF13923">
    <property type="entry name" value="zf-C3HC4_2"/>
    <property type="match status" value="1"/>
</dbReference>
<dbReference type="Proteomes" id="UP001150238">
    <property type="component" value="Unassembled WGS sequence"/>
</dbReference>
<evidence type="ECO:0000313" key="4">
    <source>
        <dbReference type="EMBL" id="KAJ4496080.1"/>
    </source>
</evidence>
<dbReference type="GO" id="GO:0005634">
    <property type="term" value="C:nucleus"/>
    <property type="evidence" value="ECO:0007669"/>
    <property type="project" value="TreeGrafter"/>
</dbReference>
<dbReference type="EMBL" id="JANVFS010000001">
    <property type="protein sequence ID" value="KAJ4496080.1"/>
    <property type="molecule type" value="Genomic_DNA"/>
</dbReference>
<dbReference type="AlphaFoldDB" id="A0A9W9B4G0"/>
<evidence type="ECO:0000313" key="5">
    <source>
        <dbReference type="Proteomes" id="UP001150238"/>
    </source>
</evidence>
<gene>
    <name evidence="4" type="ORF">C8J55DRAFT_10701</name>
</gene>
<keyword evidence="1" id="KW-0479">Metal-binding</keyword>
<protein>
    <recommendedName>
        <fullName evidence="3">RING-type domain-containing protein</fullName>
    </recommendedName>
</protein>
<feature type="compositionally biased region" description="Basic residues" evidence="2">
    <location>
        <begin position="50"/>
        <end position="62"/>
    </location>
</feature>
<evidence type="ECO:0000256" key="2">
    <source>
        <dbReference type="SAM" id="MobiDB-lite"/>
    </source>
</evidence>
<dbReference type="PROSITE" id="PS50089">
    <property type="entry name" value="ZF_RING_2"/>
    <property type="match status" value="1"/>
</dbReference>
<dbReference type="SUPFAM" id="SSF57850">
    <property type="entry name" value="RING/U-box"/>
    <property type="match status" value="1"/>
</dbReference>
<proteinExistence type="predicted"/>
<keyword evidence="1" id="KW-0863">Zinc-finger</keyword>
<dbReference type="InterPro" id="IPR001841">
    <property type="entry name" value="Znf_RING"/>
</dbReference>
<feature type="compositionally biased region" description="Acidic residues" evidence="2">
    <location>
        <begin position="471"/>
        <end position="481"/>
    </location>
</feature>
<dbReference type="SMART" id="SM00184">
    <property type="entry name" value="RING"/>
    <property type="match status" value="1"/>
</dbReference>
<name>A0A9W9B4G0_9AGAR</name>